<evidence type="ECO:0000313" key="2">
    <source>
        <dbReference type="EMBL" id="MDY0872784.1"/>
    </source>
</evidence>
<keyword evidence="1" id="KW-0472">Membrane</keyword>
<dbReference type="Proteomes" id="UP001271769">
    <property type="component" value="Unassembled WGS sequence"/>
</dbReference>
<comment type="caution">
    <text evidence="2">The sequence shown here is derived from an EMBL/GenBank/DDBJ whole genome shotgun (WGS) entry which is preliminary data.</text>
</comment>
<organism evidence="2 3">
    <name type="scientific">Dongia rigui</name>
    <dbReference type="NCBI Taxonomy" id="940149"/>
    <lineage>
        <taxon>Bacteria</taxon>
        <taxon>Pseudomonadati</taxon>
        <taxon>Pseudomonadota</taxon>
        <taxon>Alphaproteobacteria</taxon>
        <taxon>Rhodospirillales</taxon>
        <taxon>Dongiaceae</taxon>
        <taxon>Dongia</taxon>
    </lineage>
</organism>
<evidence type="ECO:0000256" key="1">
    <source>
        <dbReference type="SAM" id="Phobius"/>
    </source>
</evidence>
<dbReference type="InterPro" id="IPR025961">
    <property type="entry name" value="Metal_resist"/>
</dbReference>
<reference evidence="2 3" key="1">
    <citation type="journal article" date="2013" name="Antonie Van Leeuwenhoek">
        <title>Dongia rigui sp. nov., isolated from freshwater of a large wetland in Korea.</title>
        <authorList>
            <person name="Baik K.S."/>
            <person name="Hwang Y.M."/>
            <person name="Choi J.S."/>
            <person name="Kwon J."/>
            <person name="Seong C.N."/>
        </authorList>
    </citation>
    <scope>NUCLEOTIDE SEQUENCE [LARGE SCALE GENOMIC DNA]</scope>
    <source>
        <strain evidence="2 3">04SU4-P</strain>
    </source>
</reference>
<accession>A0ABU5DZS2</accession>
<keyword evidence="1" id="KW-0812">Transmembrane</keyword>
<keyword evidence="1" id="KW-1133">Transmembrane helix</keyword>
<keyword evidence="3" id="KW-1185">Reference proteome</keyword>
<sequence>MTVSGAKAKWLLAGLVVSVCLNLFLLAGMVAGRMHGPLGGPEGKGGMVMATVPPELKSIIRDKLKARGPEFREEKEKMRDLRLRVADALAAEPYDPAKLDAALTELEQSAGKLLHHAQEGLAQIAAELTPEQRKQWAEGWRSLGPRP</sequence>
<dbReference type="Gene3D" id="1.20.120.1490">
    <property type="match status" value="1"/>
</dbReference>
<gene>
    <name evidence="2" type="ORF">SMD31_12650</name>
</gene>
<dbReference type="Pfam" id="PF13801">
    <property type="entry name" value="Metal_resist"/>
    <property type="match status" value="1"/>
</dbReference>
<dbReference type="RefSeq" id="WP_320501258.1">
    <property type="nucleotide sequence ID" value="NZ_JAXCLX010000002.1"/>
</dbReference>
<evidence type="ECO:0000313" key="3">
    <source>
        <dbReference type="Proteomes" id="UP001271769"/>
    </source>
</evidence>
<name>A0ABU5DZS2_9PROT</name>
<dbReference type="EMBL" id="JAXCLX010000002">
    <property type="protein sequence ID" value="MDY0872784.1"/>
    <property type="molecule type" value="Genomic_DNA"/>
</dbReference>
<protein>
    <submittedName>
        <fullName evidence="2">Periplasmic heavy metal sensor</fullName>
    </submittedName>
</protein>
<proteinExistence type="predicted"/>
<feature type="transmembrane region" description="Helical" evidence="1">
    <location>
        <begin position="12"/>
        <end position="31"/>
    </location>
</feature>